<reference evidence="2" key="1">
    <citation type="journal article" date="2019" name="Int. J. Syst. Evol. Microbiol.">
        <title>The Global Catalogue of Microorganisms (GCM) 10K type strain sequencing project: providing services to taxonomists for standard genome sequencing and annotation.</title>
        <authorList>
            <consortium name="The Broad Institute Genomics Platform"/>
            <consortium name="The Broad Institute Genome Sequencing Center for Infectious Disease"/>
            <person name="Wu L."/>
            <person name="Ma J."/>
        </authorList>
    </citation>
    <scope>NUCLEOTIDE SEQUENCE [LARGE SCALE GENOMIC DNA]</scope>
    <source>
        <strain evidence="2">CGMCC 1.12859</strain>
    </source>
</reference>
<gene>
    <name evidence="1" type="ORF">ACFQMG_18260</name>
</gene>
<evidence type="ECO:0000313" key="2">
    <source>
        <dbReference type="Proteomes" id="UP001596435"/>
    </source>
</evidence>
<comment type="caution">
    <text evidence="1">The sequence shown here is derived from an EMBL/GenBank/DDBJ whole genome shotgun (WGS) entry which is preliminary data.</text>
</comment>
<organism evidence="1 2">
    <name type="scientific">Kitasatospora paranensis</name>
    <dbReference type="NCBI Taxonomy" id="258053"/>
    <lineage>
        <taxon>Bacteria</taxon>
        <taxon>Bacillati</taxon>
        <taxon>Actinomycetota</taxon>
        <taxon>Actinomycetes</taxon>
        <taxon>Kitasatosporales</taxon>
        <taxon>Streptomycetaceae</taxon>
        <taxon>Kitasatospora</taxon>
    </lineage>
</organism>
<accession>A0ABW2FYY9</accession>
<dbReference type="InterPro" id="IPR036388">
    <property type="entry name" value="WH-like_DNA-bd_sf"/>
</dbReference>
<dbReference type="RefSeq" id="WP_380231506.1">
    <property type="nucleotide sequence ID" value="NZ_JBHSVH010000002.1"/>
</dbReference>
<protein>
    <recommendedName>
        <fullName evidence="3">Transposase</fullName>
    </recommendedName>
</protein>
<name>A0ABW2FYY9_9ACTN</name>
<evidence type="ECO:0008006" key="3">
    <source>
        <dbReference type="Google" id="ProtNLM"/>
    </source>
</evidence>
<proteinExistence type="predicted"/>
<dbReference type="EMBL" id="JBHTAJ010000032">
    <property type="protein sequence ID" value="MFC7181498.1"/>
    <property type="molecule type" value="Genomic_DNA"/>
</dbReference>
<dbReference type="Proteomes" id="UP001596435">
    <property type="component" value="Unassembled WGS sequence"/>
</dbReference>
<sequence>MAGGRSFVTRQDIRSKYGVGANVVTGWIAQPGFPAAQATQAAGAGRGREAEQFDEAAVDNWVLSHENQLWLATHEGEAAAREAALRRLPEGSPGDLLDLDDFRTLLGDFNRGRPIARGTMQSYRSRGQIPAADRREGDDLRPEVYEDMWFRKTVYDFIVDQPGVGGRGVGRATKKDPGIAI</sequence>
<dbReference type="Gene3D" id="1.10.10.10">
    <property type="entry name" value="Winged helix-like DNA-binding domain superfamily/Winged helix DNA-binding domain"/>
    <property type="match status" value="1"/>
</dbReference>
<keyword evidence="2" id="KW-1185">Reference proteome</keyword>
<evidence type="ECO:0000313" key="1">
    <source>
        <dbReference type="EMBL" id="MFC7181498.1"/>
    </source>
</evidence>